<reference evidence="6" key="2">
    <citation type="submission" date="2019-09" db="UniProtKB">
        <authorList>
            <consortium name="WormBaseParasite"/>
        </authorList>
    </citation>
    <scope>IDENTIFICATION</scope>
</reference>
<accession>A0A183GBD8</accession>
<name>A0A183GBD8_HELPZ</name>
<evidence type="ECO:0000313" key="5">
    <source>
        <dbReference type="Proteomes" id="UP000050761"/>
    </source>
</evidence>
<sequence>MPDRGRDRERKRRRRHSDEDDDDSIFAGWKLGLIVGVVVVCFAMLYPTIIHPMLMSFIGECCSRKEPPPVATPQRPPVHPGMGGPGGARPGGPSRHDVHPAMRMAQQQSKGKKKKRTRYDSSDFSSDDGDVYNDRLKKKIEMKLDDQNSGKRKLRGLQERLQQTEQAMTKILEQLEAVQAAGALVEGEAPQAIEQVESKDKPEAAPLEVDAKNEQYINDLEKALRDFKILSEAYEGEKKLRRRNSQSEEDGTSSEEMNSESDTHTDEEEGEEDEEAEAKATKASDEEPDEDSEEEESPKQSKKVKKSKAEASNKAMDAAVPLESTTESKPTAKSSSKNMRRRTKKV</sequence>
<evidence type="ECO:0000256" key="3">
    <source>
        <dbReference type="SAM" id="Phobius"/>
    </source>
</evidence>
<dbReference type="Proteomes" id="UP000050761">
    <property type="component" value="Unassembled WGS sequence"/>
</dbReference>
<feature type="compositionally biased region" description="Polar residues" evidence="2">
    <location>
        <begin position="323"/>
        <end position="337"/>
    </location>
</feature>
<dbReference type="OrthoDB" id="10070774at2759"/>
<evidence type="ECO:0000256" key="2">
    <source>
        <dbReference type="SAM" id="MobiDB-lite"/>
    </source>
</evidence>
<feature type="region of interest" description="Disordered" evidence="2">
    <location>
        <begin position="1"/>
        <end position="22"/>
    </location>
</feature>
<evidence type="ECO:0000313" key="6">
    <source>
        <dbReference type="WBParaSite" id="HPBE_0001940401-mRNA-1"/>
    </source>
</evidence>
<feature type="coiled-coil region" evidence="1">
    <location>
        <begin position="147"/>
        <end position="181"/>
    </location>
</feature>
<feature type="compositionally biased region" description="Acidic residues" evidence="2">
    <location>
        <begin position="247"/>
        <end position="276"/>
    </location>
</feature>
<keyword evidence="1" id="KW-0175">Coiled coil</keyword>
<accession>A0A3P8ALB8</accession>
<evidence type="ECO:0000313" key="4">
    <source>
        <dbReference type="EMBL" id="VDP14997.1"/>
    </source>
</evidence>
<keyword evidence="3" id="KW-0812">Transmembrane</keyword>
<keyword evidence="5" id="KW-1185">Reference proteome</keyword>
<reference evidence="4 5" key="1">
    <citation type="submission" date="2018-11" db="EMBL/GenBank/DDBJ databases">
        <authorList>
            <consortium name="Pathogen Informatics"/>
        </authorList>
    </citation>
    <scope>NUCLEOTIDE SEQUENCE [LARGE SCALE GENOMIC DNA]</scope>
</reference>
<feature type="transmembrane region" description="Helical" evidence="3">
    <location>
        <begin position="25"/>
        <end position="46"/>
    </location>
</feature>
<evidence type="ECO:0000256" key="1">
    <source>
        <dbReference type="SAM" id="Coils"/>
    </source>
</evidence>
<dbReference type="AlphaFoldDB" id="A0A183GBD8"/>
<dbReference type="EMBL" id="UZAH01031331">
    <property type="protein sequence ID" value="VDP14997.1"/>
    <property type="molecule type" value="Genomic_DNA"/>
</dbReference>
<feature type="region of interest" description="Disordered" evidence="2">
    <location>
        <begin position="234"/>
        <end position="346"/>
    </location>
</feature>
<keyword evidence="3" id="KW-0472">Membrane</keyword>
<keyword evidence="3" id="KW-1133">Transmembrane helix</keyword>
<organism evidence="5 6">
    <name type="scientific">Heligmosomoides polygyrus</name>
    <name type="common">Parasitic roundworm</name>
    <dbReference type="NCBI Taxonomy" id="6339"/>
    <lineage>
        <taxon>Eukaryota</taxon>
        <taxon>Metazoa</taxon>
        <taxon>Ecdysozoa</taxon>
        <taxon>Nematoda</taxon>
        <taxon>Chromadorea</taxon>
        <taxon>Rhabditida</taxon>
        <taxon>Rhabditina</taxon>
        <taxon>Rhabditomorpha</taxon>
        <taxon>Strongyloidea</taxon>
        <taxon>Heligmosomidae</taxon>
        <taxon>Heligmosomoides</taxon>
    </lineage>
</organism>
<dbReference type="WBParaSite" id="HPBE_0001940401-mRNA-1">
    <property type="protein sequence ID" value="HPBE_0001940401-mRNA-1"/>
    <property type="gene ID" value="HPBE_0001940401"/>
</dbReference>
<feature type="region of interest" description="Disordered" evidence="2">
    <location>
        <begin position="67"/>
        <end position="131"/>
    </location>
</feature>
<feature type="compositionally biased region" description="Pro residues" evidence="2">
    <location>
        <begin position="68"/>
        <end position="79"/>
    </location>
</feature>
<gene>
    <name evidence="4" type="ORF">HPBE_LOCUS19403</name>
</gene>
<proteinExistence type="predicted"/>
<protein>
    <submittedName>
        <fullName evidence="6">RIC3 domain-containing protein</fullName>
    </submittedName>
</protein>
<feature type="compositionally biased region" description="Gly residues" evidence="2">
    <location>
        <begin position="81"/>
        <end position="90"/>
    </location>
</feature>
<feature type="compositionally biased region" description="Acidic residues" evidence="2">
    <location>
        <begin position="286"/>
        <end position="296"/>
    </location>
</feature>